<dbReference type="Gene3D" id="3.40.50.1580">
    <property type="entry name" value="Nucleoside phosphorylase domain"/>
    <property type="match status" value="1"/>
</dbReference>
<dbReference type="GO" id="GO:0019284">
    <property type="term" value="P:L-methionine salvage from S-adenosylmethionine"/>
    <property type="evidence" value="ECO:0007669"/>
    <property type="project" value="TreeGrafter"/>
</dbReference>
<dbReference type="HAMAP" id="MF_01684">
    <property type="entry name" value="Salvage_MtnN"/>
    <property type="match status" value="1"/>
</dbReference>
<feature type="active site" description="Proton donor" evidence="6">
    <location>
        <position position="202"/>
    </location>
</feature>
<sequence>MSATHTIAIIGAMPQEIELLKQSLEGAAEMKFGRFSVHHGMLAGKRVVLAQSGIGKVNAAVATALVVQHFAPDCVINTGSAGGLGQGLRVGDVVIGEAVAHHDVDVTAFGYAIGQVPQLPARFESAPTLIAVAAEAAAAFEGAAVHRGLIVSGDQFVHSSDKVAQIRRDFAGVQVVEMEAAAIAQACAQLEVPFVVVRAVSDLADEKADVSFETFLETASVHSAQMVRSIIEAL</sequence>
<feature type="binding site" evidence="6">
    <location>
        <begin position="178"/>
        <end position="179"/>
    </location>
    <ligand>
        <name>substrate</name>
    </ligand>
</feature>
<proteinExistence type="inferred from homology"/>
<organism evidence="9 11">
    <name type="scientific">Uruburuella suis</name>
    <dbReference type="NCBI Taxonomy" id="252130"/>
    <lineage>
        <taxon>Bacteria</taxon>
        <taxon>Pseudomonadati</taxon>
        <taxon>Pseudomonadota</taxon>
        <taxon>Betaproteobacteria</taxon>
        <taxon>Neisseriales</taxon>
        <taxon>Neisseriaceae</taxon>
        <taxon>Uruburuella</taxon>
    </lineage>
</organism>
<keyword evidence="4 6" id="KW-0486">Methionine biosynthesis</keyword>
<evidence type="ECO:0000256" key="3">
    <source>
        <dbReference type="ARBA" id="ARBA00022801"/>
    </source>
</evidence>
<comment type="function">
    <text evidence="6">Catalyzes the irreversible cleavage of the glycosidic bond in both 5'-methylthioadenosine (MTA) and S-adenosylhomocysteine (SAH/AdoHcy) to adenine and the corresponding thioribose, 5'-methylthioribose and S-ribosylhomocysteine, respectively. Also cleaves 5'-deoxyadenosine, a toxic by-product of radical S-adenosylmethionine (SAM) enzymes, into 5-deoxyribose and adenine.</text>
</comment>
<dbReference type="NCBIfam" id="TIGR01704">
    <property type="entry name" value="MTA_SAH-Nsdase"/>
    <property type="match status" value="1"/>
</dbReference>
<dbReference type="PANTHER" id="PTHR46832">
    <property type="entry name" value="5'-METHYLTHIOADENOSINE/S-ADENOSYLHOMOCYSTEINE NUCLEOSIDASE"/>
    <property type="match status" value="1"/>
</dbReference>
<accession>A0AAE9GS82</accession>
<comment type="pathway">
    <text evidence="1 6">Amino-acid biosynthesis; L-methionine biosynthesis via salvage pathway; S-methyl-5-thio-alpha-D-ribose 1-phosphate from S-methyl-5'-thioadenosine (hydrolase route): step 1/2.</text>
</comment>
<evidence type="ECO:0000256" key="5">
    <source>
        <dbReference type="ARBA" id="ARBA00050313"/>
    </source>
</evidence>
<dbReference type="EMBL" id="CP091507">
    <property type="protein sequence ID" value="UOO78697.1"/>
    <property type="molecule type" value="Genomic_DNA"/>
</dbReference>
<comment type="catalytic activity">
    <reaction evidence="5">
        <text>5'-deoxyadenosine + H2O = 5-deoxy-D-ribose + adenine</text>
        <dbReference type="Rhea" id="RHEA:29859"/>
        <dbReference type="ChEBI" id="CHEBI:15377"/>
        <dbReference type="ChEBI" id="CHEBI:16708"/>
        <dbReference type="ChEBI" id="CHEBI:17319"/>
        <dbReference type="ChEBI" id="CHEBI:149540"/>
        <dbReference type="EC" id="3.2.2.9"/>
    </reaction>
    <physiologicalReaction direction="left-to-right" evidence="5">
        <dbReference type="Rhea" id="RHEA:29860"/>
    </physiologicalReaction>
</comment>
<evidence type="ECO:0000313" key="10">
    <source>
        <dbReference type="Proteomes" id="UP000294721"/>
    </source>
</evidence>
<dbReference type="GO" id="GO:0009164">
    <property type="term" value="P:nucleoside catabolic process"/>
    <property type="evidence" value="ECO:0007669"/>
    <property type="project" value="InterPro"/>
</dbReference>
<dbReference type="RefSeq" id="WP_132953203.1">
    <property type="nucleotide sequence ID" value="NZ_CBDUCQ010000002.1"/>
</dbReference>
<dbReference type="CDD" id="cd09008">
    <property type="entry name" value="MTAN"/>
    <property type="match status" value="1"/>
</dbReference>
<evidence type="ECO:0000313" key="9">
    <source>
        <dbReference type="EMBL" id="UOO78697.1"/>
    </source>
</evidence>
<keyword evidence="9" id="KW-0326">Glycosidase</keyword>
<evidence type="ECO:0000313" key="11">
    <source>
        <dbReference type="Proteomes" id="UP000829756"/>
    </source>
</evidence>
<name>A0AAE9GS82_9NEIS</name>
<dbReference type="InterPro" id="IPR035994">
    <property type="entry name" value="Nucleoside_phosphorylase_sf"/>
</dbReference>
<comment type="catalytic activity">
    <reaction evidence="6">
        <text>S-methyl-5'-thioadenosine + H2O = 5-(methylsulfanyl)-D-ribose + adenine</text>
        <dbReference type="Rhea" id="RHEA:13617"/>
        <dbReference type="ChEBI" id="CHEBI:15377"/>
        <dbReference type="ChEBI" id="CHEBI:16708"/>
        <dbReference type="ChEBI" id="CHEBI:17509"/>
        <dbReference type="ChEBI" id="CHEBI:78440"/>
        <dbReference type="EC" id="3.2.2.9"/>
    </reaction>
</comment>
<dbReference type="PANTHER" id="PTHR46832:SF1">
    <property type="entry name" value="5'-METHYLTHIOADENOSINE_S-ADENOSYLHOMOCYSTEINE NUCLEOSIDASE"/>
    <property type="match status" value="1"/>
</dbReference>
<dbReference type="EMBL" id="SLXE01000006">
    <property type="protein sequence ID" value="TCP07800.1"/>
    <property type="molecule type" value="Genomic_DNA"/>
</dbReference>
<evidence type="ECO:0000313" key="8">
    <source>
        <dbReference type="EMBL" id="TCP07800.1"/>
    </source>
</evidence>
<evidence type="ECO:0000256" key="4">
    <source>
        <dbReference type="ARBA" id="ARBA00023167"/>
    </source>
</evidence>
<feature type="active site" description="Proton acceptor" evidence="6">
    <location>
        <position position="16"/>
    </location>
</feature>
<keyword evidence="10" id="KW-1185">Reference proteome</keyword>
<feature type="binding site" evidence="6">
    <location>
        <position position="82"/>
    </location>
    <ligand>
        <name>substrate</name>
    </ligand>
</feature>
<dbReference type="AlphaFoldDB" id="A0AAE9GS82"/>
<gene>
    <name evidence="6" type="primary">mtnN</name>
    <name evidence="8" type="ORF">EV680_10641</name>
    <name evidence="9" type="ORF">LVJ78_08265</name>
</gene>
<dbReference type="SUPFAM" id="SSF53167">
    <property type="entry name" value="Purine and uridine phosphorylases"/>
    <property type="match status" value="1"/>
</dbReference>
<dbReference type="GO" id="GO:0019509">
    <property type="term" value="P:L-methionine salvage from methylthioadenosine"/>
    <property type="evidence" value="ECO:0007669"/>
    <property type="project" value="UniProtKB-UniRule"/>
</dbReference>
<dbReference type="InterPro" id="IPR010049">
    <property type="entry name" value="MTA_SAH_Nsdase"/>
</dbReference>
<reference evidence="9" key="3">
    <citation type="journal article" date="2022" name="Res Sq">
        <title>Evolution of multicellular longitudinally dividing oral cavity symbionts (Neisseriaceae).</title>
        <authorList>
            <person name="Nyongesa S."/>
            <person name="Weber P."/>
            <person name="Bernet E."/>
            <person name="Pullido F."/>
            <person name="Nieckarz M."/>
            <person name="Delaby M."/>
            <person name="Nieves C."/>
            <person name="Viehboeck T."/>
            <person name="Krause N."/>
            <person name="Rivera-Millot A."/>
            <person name="Nakamura A."/>
            <person name="Vischer N."/>
            <person name="VanNieuwenhze M."/>
            <person name="Brun Y."/>
            <person name="Cava F."/>
            <person name="Bulgheresi S."/>
            <person name="Veyrier F."/>
        </authorList>
    </citation>
    <scope>NUCLEOTIDE SEQUENCE</scope>
    <source>
        <strain evidence="9">1258/02</strain>
    </source>
</reference>
<evidence type="ECO:0000256" key="1">
    <source>
        <dbReference type="ARBA" id="ARBA00004945"/>
    </source>
</evidence>
<dbReference type="KEGG" id="usu:LVJ78_08265"/>
<feature type="binding site" evidence="6">
    <location>
        <position position="157"/>
    </location>
    <ligand>
        <name>substrate</name>
    </ligand>
</feature>
<dbReference type="FunFam" id="3.40.50.1580:FF:000001">
    <property type="entry name" value="MTA/SAH nucleosidase family protein"/>
    <property type="match status" value="1"/>
</dbReference>
<keyword evidence="2 6" id="KW-0028">Amino-acid biosynthesis</keyword>
<protein>
    <recommendedName>
        <fullName evidence="6">5'-methylthioadenosine/S-adenosylhomocysteine nucleosidase</fullName>
        <shortName evidence="6">MTA/SAH nucleosidase</shortName>
        <shortName evidence="6">MTAN</shortName>
        <ecNumber evidence="6">3.2.2.9</ecNumber>
    </recommendedName>
    <alternativeName>
        <fullName evidence="6">5'-deoxyadenosine nucleosidase</fullName>
        <shortName evidence="6">DOA nucleosidase</shortName>
        <shortName evidence="6">dAdo nucleosidase</shortName>
    </alternativeName>
    <alternativeName>
        <fullName evidence="6">5'-methylthioadenosine nucleosidase</fullName>
        <shortName evidence="6">MTA nucleosidase</shortName>
    </alternativeName>
    <alternativeName>
        <fullName evidence="6">S-adenosylhomocysteine nucleosidase</fullName>
        <shortName evidence="6">AdoHcy nucleosidase</shortName>
        <shortName evidence="6">SAH nucleosidase</shortName>
        <shortName evidence="6">SRH nucleosidase</shortName>
    </alternativeName>
</protein>
<dbReference type="NCBIfam" id="NF004079">
    <property type="entry name" value="PRK05584.1"/>
    <property type="match status" value="1"/>
</dbReference>
<evidence type="ECO:0000256" key="6">
    <source>
        <dbReference type="HAMAP-Rule" id="MF_01684"/>
    </source>
</evidence>
<dbReference type="GO" id="GO:0005829">
    <property type="term" value="C:cytosol"/>
    <property type="evidence" value="ECO:0007669"/>
    <property type="project" value="TreeGrafter"/>
</dbReference>
<evidence type="ECO:0000259" key="7">
    <source>
        <dbReference type="Pfam" id="PF01048"/>
    </source>
</evidence>
<comment type="catalytic activity">
    <reaction evidence="6">
        <text>S-adenosyl-L-homocysteine + H2O = S-(5-deoxy-D-ribos-5-yl)-L-homocysteine + adenine</text>
        <dbReference type="Rhea" id="RHEA:17805"/>
        <dbReference type="ChEBI" id="CHEBI:15377"/>
        <dbReference type="ChEBI" id="CHEBI:16708"/>
        <dbReference type="ChEBI" id="CHEBI:57856"/>
        <dbReference type="ChEBI" id="CHEBI:58195"/>
        <dbReference type="EC" id="3.2.2.9"/>
    </reaction>
</comment>
<reference evidence="8 10" key="1">
    <citation type="submission" date="2019-03" db="EMBL/GenBank/DDBJ databases">
        <title>Genomic Encyclopedia of Type Strains, Phase IV (KMG-IV): sequencing the most valuable type-strain genomes for metagenomic binning, comparative biology and taxonomic classification.</title>
        <authorList>
            <person name="Goeker M."/>
        </authorList>
    </citation>
    <scope>NUCLEOTIDE SEQUENCE [LARGE SCALE GENOMIC DNA]</scope>
    <source>
        <strain evidence="8 10">DSM 17474</strain>
    </source>
</reference>
<dbReference type="GO" id="GO:0008782">
    <property type="term" value="F:adenosylhomocysteine nucleosidase activity"/>
    <property type="evidence" value="ECO:0007669"/>
    <property type="project" value="UniProtKB-UniRule"/>
</dbReference>
<dbReference type="Proteomes" id="UP000294721">
    <property type="component" value="Unassembled WGS sequence"/>
</dbReference>
<reference evidence="9" key="2">
    <citation type="submission" date="2021-12" db="EMBL/GenBank/DDBJ databases">
        <authorList>
            <person name="Veyrier F.J."/>
        </authorList>
    </citation>
    <scope>NUCLEOTIDE SEQUENCE</scope>
    <source>
        <strain evidence="9">1258/02</strain>
    </source>
</reference>
<keyword evidence="3 6" id="KW-0378">Hydrolase</keyword>
<dbReference type="EC" id="3.2.2.9" evidence="6"/>
<dbReference type="Pfam" id="PF01048">
    <property type="entry name" value="PNP_UDP_1"/>
    <property type="match status" value="1"/>
</dbReference>
<dbReference type="Proteomes" id="UP000829756">
    <property type="component" value="Chromosome"/>
</dbReference>
<comment type="similarity">
    <text evidence="6">Belongs to the PNP/UDP phosphorylase family. MtnN subfamily.</text>
</comment>
<feature type="domain" description="Nucleoside phosphorylase" evidence="7">
    <location>
        <begin position="6"/>
        <end position="232"/>
    </location>
</feature>
<evidence type="ECO:0000256" key="2">
    <source>
        <dbReference type="ARBA" id="ARBA00022605"/>
    </source>
</evidence>
<dbReference type="InterPro" id="IPR000845">
    <property type="entry name" value="Nucleoside_phosphorylase_d"/>
</dbReference>
<dbReference type="GO" id="GO:0008930">
    <property type="term" value="F:methylthioadenosine nucleosidase activity"/>
    <property type="evidence" value="ECO:0007669"/>
    <property type="project" value="UniProtKB-UniRule"/>
</dbReference>